<evidence type="ECO:0000256" key="4">
    <source>
        <dbReference type="PROSITE-ProRule" id="PRU00335"/>
    </source>
</evidence>
<evidence type="ECO:0000259" key="6">
    <source>
        <dbReference type="PROSITE" id="PS50977"/>
    </source>
</evidence>
<sequence length="212" mass="22942">MVAEAKKARKESAQGVTNGKAPPPESPVRKPRADSLRNRERLLVAARQVFAAGGTGASLEAVARDAGVGIGTLYRHFPTREALFQAVYAREVDELVALAEALAEEVEPVSAIRRWLHGMVRMVATKRGMLAALEPALETSQPLFSASSARMQQAAGGLLQRGVELGAIRDDVSAEDVMRAVLGICYIRQDDGWQARTIRLLDIFVDGLVVLR</sequence>
<feature type="compositionally biased region" description="Basic and acidic residues" evidence="5">
    <location>
        <begin position="1"/>
        <end position="12"/>
    </location>
</feature>
<gene>
    <name evidence="7" type="ORF">F3W81_01330</name>
</gene>
<keyword evidence="2 4" id="KW-0238">DNA-binding</keyword>
<name>A0A7L9WH82_9RHOB</name>
<feature type="region of interest" description="Disordered" evidence="5">
    <location>
        <begin position="1"/>
        <end position="34"/>
    </location>
</feature>
<dbReference type="Pfam" id="PF21597">
    <property type="entry name" value="TetR_C_43"/>
    <property type="match status" value="1"/>
</dbReference>
<evidence type="ECO:0000256" key="3">
    <source>
        <dbReference type="ARBA" id="ARBA00023163"/>
    </source>
</evidence>
<feature type="domain" description="HTH tetR-type" evidence="6">
    <location>
        <begin position="36"/>
        <end position="95"/>
    </location>
</feature>
<organism evidence="7 8">
    <name type="scientific">Pseudooceanicola spongiae</name>
    <dbReference type="NCBI Taxonomy" id="2613965"/>
    <lineage>
        <taxon>Bacteria</taxon>
        <taxon>Pseudomonadati</taxon>
        <taxon>Pseudomonadota</taxon>
        <taxon>Alphaproteobacteria</taxon>
        <taxon>Rhodobacterales</taxon>
        <taxon>Paracoccaceae</taxon>
        <taxon>Pseudooceanicola</taxon>
    </lineage>
</organism>
<keyword evidence="3" id="KW-0804">Transcription</keyword>
<dbReference type="PANTHER" id="PTHR30055">
    <property type="entry name" value="HTH-TYPE TRANSCRIPTIONAL REGULATOR RUTR"/>
    <property type="match status" value="1"/>
</dbReference>
<reference evidence="7 8" key="1">
    <citation type="submission" date="2019-10" db="EMBL/GenBank/DDBJ databases">
        <title>Pseudopuniceibacterium sp. HQ09 islated from Antarctica.</title>
        <authorList>
            <person name="Liao L."/>
            <person name="Su S."/>
            <person name="Chen B."/>
            <person name="Yu Y."/>
        </authorList>
    </citation>
    <scope>NUCLEOTIDE SEQUENCE [LARGE SCALE GENOMIC DNA]</scope>
    <source>
        <strain evidence="7 8">HQ09</strain>
    </source>
</reference>
<proteinExistence type="predicted"/>
<evidence type="ECO:0000313" key="7">
    <source>
        <dbReference type="EMBL" id="QOL79589.1"/>
    </source>
</evidence>
<dbReference type="PANTHER" id="PTHR30055:SF234">
    <property type="entry name" value="HTH-TYPE TRANSCRIPTIONAL REGULATOR BETI"/>
    <property type="match status" value="1"/>
</dbReference>
<dbReference type="SUPFAM" id="SSF46689">
    <property type="entry name" value="Homeodomain-like"/>
    <property type="match status" value="1"/>
</dbReference>
<protein>
    <submittedName>
        <fullName evidence="7">TetR family transcriptional regulator</fullName>
    </submittedName>
</protein>
<dbReference type="AlphaFoldDB" id="A0A7L9WH82"/>
<dbReference type="SUPFAM" id="SSF48498">
    <property type="entry name" value="Tetracyclin repressor-like, C-terminal domain"/>
    <property type="match status" value="1"/>
</dbReference>
<dbReference type="PRINTS" id="PR00455">
    <property type="entry name" value="HTHTETR"/>
</dbReference>
<feature type="DNA-binding region" description="H-T-H motif" evidence="4">
    <location>
        <begin position="58"/>
        <end position="77"/>
    </location>
</feature>
<dbReference type="InterPro" id="IPR049445">
    <property type="entry name" value="TetR_SbtR-like_C"/>
</dbReference>
<dbReference type="InterPro" id="IPR009057">
    <property type="entry name" value="Homeodomain-like_sf"/>
</dbReference>
<keyword evidence="1" id="KW-0805">Transcription regulation</keyword>
<evidence type="ECO:0000313" key="8">
    <source>
        <dbReference type="Proteomes" id="UP000594118"/>
    </source>
</evidence>
<evidence type="ECO:0000256" key="5">
    <source>
        <dbReference type="SAM" id="MobiDB-lite"/>
    </source>
</evidence>
<evidence type="ECO:0000256" key="1">
    <source>
        <dbReference type="ARBA" id="ARBA00023015"/>
    </source>
</evidence>
<dbReference type="GO" id="GO:0003700">
    <property type="term" value="F:DNA-binding transcription factor activity"/>
    <property type="evidence" value="ECO:0007669"/>
    <property type="project" value="TreeGrafter"/>
</dbReference>
<dbReference type="Pfam" id="PF00440">
    <property type="entry name" value="TetR_N"/>
    <property type="match status" value="1"/>
</dbReference>
<dbReference type="KEGG" id="pshq:F3W81_01330"/>
<accession>A0A7L9WH82</accession>
<dbReference type="InterPro" id="IPR001647">
    <property type="entry name" value="HTH_TetR"/>
</dbReference>
<dbReference type="InterPro" id="IPR036271">
    <property type="entry name" value="Tet_transcr_reg_TetR-rel_C_sf"/>
</dbReference>
<keyword evidence="8" id="KW-1185">Reference proteome</keyword>
<dbReference type="InterPro" id="IPR050109">
    <property type="entry name" value="HTH-type_TetR-like_transc_reg"/>
</dbReference>
<evidence type="ECO:0000256" key="2">
    <source>
        <dbReference type="ARBA" id="ARBA00023125"/>
    </source>
</evidence>
<dbReference type="EMBL" id="CP045201">
    <property type="protein sequence ID" value="QOL79589.1"/>
    <property type="molecule type" value="Genomic_DNA"/>
</dbReference>
<dbReference type="PROSITE" id="PS50977">
    <property type="entry name" value="HTH_TETR_2"/>
    <property type="match status" value="1"/>
</dbReference>
<dbReference type="Gene3D" id="1.10.357.10">
    <property type="entry name" value="Tetracycline Repressor, domain 2"/>
    <property type="match status" value="1"/>
</dbReference>
<dbReference type="Proteomes" id="UP000594118">
    <property type="component" value="Chromosome"/>
</dbReference>
<dbReference type="GO" id="GO:0000976">
    <property type="term" value="F:transcription cis-regulatory region binding"/>
    <property type="evidence" value="ECO:0007669"/>
    <property type="project" value="TreeGrafter"/>
</dbReference>